<dbReference type="AlphaFoldDB" id="W7X4S3"/>
<evidence type="ECO:0000313" key="1">
    <source>
        <dbReference type="EMBL" id="EWS72417.1"/>
    </source>
</evidence>
<dbReference type="GeneID" id="24440607"/>
<reference evidence="2" key="1">
    <citation type="journal article" date="2006" name="PLoS Biol.">
        <title>Macronuclear genome sequence of the ciliate Tetrahymena thermophila, a model eukaryote.</title>
        <authorList>
            <person name="Eisen J.A."/>
            <person name="Coyne R.S."/>
            <person name="Wu M."/>
            <person name="Wu D."/>
            <person name="Thiagarajan M."/>
            <person name="Wortman J.R."/>
            <person name="Badger J.H."/>
            <person name="Ren Q."/>
            <person name="Amedeo P."/>
            <person name="Jones K.M."/>
            <person name="Tallon L.J."/>
            <person name="Delcher A.L."/>
            <person name="Salzberg S.L."/>
            <person name="Silva J.C."/>
            <person name="Haas B.J."/>
            <person name="Majoros W.H."/>
            <person name="Farzad M."/>
            <person name="Carlton J.M."/>
            <person name="Smith R.K. Jr."/>
            <person name="Garg J."/>
            <person name="Pearlman R.E."/>
            <person name="Karrer K.M."/>
            <person name="Sun L."/>
            <person name="Manning G."/>
            <person name="Elde N.C."/>
            <person name="Turkewitz A.P."/>
            <person name="Asai D.J."/>
            <person name="Wilkes D.E."/>
            <person name="Wang Y."/>
            <person name="Cai H."/>
            <person name="Collins K."/>
            <person name="Stewart B.A."/>
            <person name="Lee S.R."/>
            <person name="Wilamowska K."/>
            <person name="Weinberg Z."/>
            <person name="Ruzzo W.L."/>
            <person name="Wloga D."/>
            <person name="Gaertig J."/>
            <person name="Frankel J."/>
            <person name="Tsao C.-C."/>
            <person name="Gorovsky M.A."/>
            <person name="Keeling P.J."/>
            <person name="Waller R.F."/>
            <person name="Patron N.J."/>
            <person name="Cherry J.M."/>
            <person name="Stover N.A."/>
            <person name="Krieger C.J."/>
            <person name="del Toro C."/>
            <person name="Ryder H.F."/>
            <person name="Williamson S.C."/>
            <person name="Barbeau R.A."/>
            <person name="Hamilton E.P."/>
            <person name="Orias E."/>
        </authorList>
    </citation>
    <scope>NUCLEOTIDE SEQUENCE [LARGE SCALE GENOMIC DNA]</scope>
    <source>
        <strain evidence="2">SB210</strain>
    </source>
</reference>
<gene>
    <name evidence="1" type="ORF">TTHERM_000773259</name>
</gene>
<sequence length="177" mass="21190">MSQTQSIQSLELKDTFFYHMNSVYYQIQNKFNCLFQRQDKIFYILFHIFSFNIQRSLNYCKSQQQELMQSKLTKLLALIIANNSILVIESIFQLSSLPFHLPCLGLYAILWKVPKSYNNYYLKFWTYIFIGSKHKIPINEHISININIVSNCVLQFQDYYYQFQLLFSSIQEILLSI</sequence>
<dbReference type="InParanoid" id="W7X4S3"/>
<accession>W7X4S3</accession>
<dbReference type="KEGG" id="tet:TTHERM_000773259"/>
<keyword evidence="2" id="KW-1185">Reference proteome</keyword>
<evidence type="ECO:0000313" key="2">
    <source>
        <dbReference type="Proteomes" id="UP000009168"/>
    </source>
</evidence>
<protein>
    <submittedName>
        <fullName evidence="1">Uncharacterized protein</fullName>
    </submittedName>
</protein>
<name>W7X4S3_TETTS</name>
<dbReference type="RefSeq" id="XP_012655044.1">
    <property type="nucleotide sequence ID" value="XM_012799590.1"/>
</dbReference>
<dbReference type="Proteomes" id="UP000009168">
    <property type="component" value="Unassembled WGS sequence"/>
</dbReference>
<dbReference type="EMBL" id="GG662514">
    <property type="protein sequence ID" value="EWS72417.1"/>
    <property type="molecule type" value="Genomic_DNA"/>
</dbReference>
<organism evidence="1 2">
    <name type="scientific">Tetrahymena thermophila (strain SB210)</name>
    <dbReference type="NCBI Taxonomy" id="312017"/>
    <lineage>
        <taxon>Eukaryota</taxon>
        <taxon>Sar</taxon>
        <taxon>Alveolata</taxon>
        <taxon>Ciliophora</taxon>
        <taxon>Intramacronucleata</taxon>
        <taxon>Oligohymenophorea</taxon>
        <taxon>Hymenostomatida</taxon>
        <taxon>Tetrahymenina</taxon>
        <taxon>Tetrahymenidae</taxon>
        <taxon>Tetrahymena</taxon>
    </lineage>
</organism>
<proteinExistence type="predicted"/>